<gene>
    <name evidence="2" type="ORF">GE300_17035</name>
</gene>
<organism evidence="2 3">
    <name type="scientific">Halovulum marinum</name>
    <dbReference type="NCBI Taxonomy" id="2662447"/>
    <lineage>
        <taxon>Bacteria</taxon>
        <taxon>Pseudomonadati</taxon>
        <taxon>Pseudomonadota</taxon>
        <taxon>Alphaproteobacteria</taxon>
        <taxon>Rhodobacterales</taxon>
        <taxon>Paracoccaceae</taxon>
        <taxon>Halovulum</taxon>
    </lineage>
</organism>
<evidence type="ECO:0000259" key="1">
    <source>
        <dbReference type="Pfam" id="PF06568"/>
    </source>
</evidence>
<keyword evidence="3" id="KW-1185">Reference proteome</keyword>
<evidence type="ECO:0000313" key="2">
    <source>
        <dbReference type="EMBL" id="MSU91288.1"/>
    </source>
</evidence>
<proteinExistence type="predicted"/>
<name>A0A6L5Z411_9RHOB</name>
<protein>
    <submittedName>
        <fullName evidence="2">DUF1127 domain-containing protein</fullName>
    </submittedName>
</protein>
<accession>A0A6L5Z411</accession>
<dbReference type="InterPro" id="IPR009506">
    <property type="entry name" value="YjiS-like"/>
</dbReference>
<feature type="domain" description="YjiS-like" evidence="1">
    <location>
        <begin position="50"/>
        <end position="84"/>
    </location>
</feature>
<dbReference type="Proteomes" id="UP000474957">
    <property type="component" value="Unassembled WGS sequence"/>
</dbReference>
<dbReference type="Pfam" id="PF06568">
    <property type="entry name" value="YjiS-like"/>
    <property type="match status" value="1"/>
</dbReference>
<dbReference type="RefSeq" id="WP_154448285.1">
    <property type="nucleotide sequence ID" value="NZ_WIND01000017.1"/>
</dbReference>
<evidence type="ECO:0000313" key="3">
    <source>
        <dbReference type="Proteomes" id="UP000474957"/>
    </source>
</evidence>
<dbReference type="AlphaFoldDB" id="A0A6L5Z411"/>
<reference evidence="2 3" key="1">
    <citation type="submission" date="2019-10" db="EMBL/GenBank/DDBJ databases">
        <title>Cognatihalovulum marinum gen. nov. sp. nov., a new member of the family Rhodobacteraceae isolated from deep seawater of the Northwest Indian Ocean.</title>
        <authorList>
            <person name="Ruan C."/>
            <person name="Wang J."/>
            <person name="Zheng X."/>
            <person name="Song L."/>
            <person name="Zhu Y."/>
            <person name="Huang Y."/>
            <person name="Lu Z."/>
            <person name="Du W."/>
            <person name="Huang L."/>
            <person name="Dai X."/>
        </authorList>
    </citation>
    <scope>NUCLEOTIDE SEQUENCE [LARGE SCALE GENOMIC DNA]</scope>
    <source>
        <strain evidence="2 3">2CG4</strain>
    </source>
</reference>
<dbReference type="EMBL" id="WIND01000017">
    <property type="protein sequence ID" value="MSU91288.1"/>
    <property type="molecule type" value="Genomic_DNA"/>
</dbReference>
<comment type="caution">
    <text evidence="2">The sequence shown here is derived from an EMBL/GenBank/DDBJ whole genome shotgun (WGS) entry which is preliminary data.</text>
</comment>
<sequence>MYISHAWLFAHSSPEMAEVHRLATEARAAAVYATWRRARSRLGRLFAAFGRIRLARRQRRNLATLQALPPELLRDIGLAEGELRDIAEVTARHAGPDGLTVAAARRLAASEAASAAGEPAPVPQPIPQPVRLTVVAAPRRAARRSGKAPVIPLPALAGPRPAACAHC</sequence>